<organism evidence="1 2">
    <name type="scientific">Enterococcus asini</name>
    <dbReference type="NCBI Taxonomy" id="57732"/>
    <lineage>
        <taxon>Bacteria</taxon>
        <taxon>Bacillati</taxon>
        <taxon>Bacillota</taxon>
        <taxon>Bacilli</taxon>
        <taxon>Lactobacillales</taxon>
        <taxon>Enterococcaceae</taxon>
        <taxon>Enterococcus</taxon>
    </lineage>
</organism>
<dbReference type="AlphaFoldDB" id="A0AAW8TY17"/>
<evidence type="ECO:0000313" key="2">
    <source>
        <dbReference type="Proteomes" id="UP001256711"/>
    </source>
</evidence>
<protein>
    <submittedName>
        <fullName evidence="1">Uncharacterized protein</fullName>
    </submittedName>
</protein>
<name>A0AAW8TY17_9ENTE</name>
<dbReference type="RefSeq" id="WP_231452491.1">
    <property type="nucleotide sequence ID" value="NZ_JADMDV010000003.1"/>
</dbReference>
<evidence type="ECO:0000313" key="1">
    <source>
        <dbReference type="EMBL" id="MDT2811070.1"/>
    </source>
</evidence>
<gene>
    <name evidence="1" type="ORF">P7H43_11335</name>
</gene>
<dbReference type="EMBL" id="JARQBJ010000005">
    <property type="protein sequence ID" value="MDT2811070.1"/>
    <property type="molecule type" value="Genomic_DNA"/>
</dbReference>
<reference evidence="1" key="1">
    <citation type="submission" date="2023-03" db="EMBL/GenBank/DDBJ databases">
        <authorList>
            <person name="Shen W."/>
            <person name="Cai J."/>
        </authorList>
    </citation>
    <scope>NUCLEOTIDE SEQUENCE</scope>
    <source>
        <strain evidence="1">B226-2</strain>
    </source>
</reference>
<comment type="caution">
    <text evidence="1">The sequence shown here is derived from an EMBL/GenBank/DDBJ whole genome shotgun (WGS) entry which is preliminary data.</text>
</comment>
<sequence>MKLAEDKLKRLTKKEQQVKSAKIMAVLKYSANQPKTREAKKAALLQKYEDQRGGFKIGKI</sequence>
<dbReference type="Proteomes" id="UP001256711">
    <property type="component" value="Unassembled WGS sequence"/>
</dbReference>
<proteinExistence type="predicted"/>
<accession>A0AAW8TY17</accession>